<dbReference type="EMBL" id="WHUG01000007">
    <property type="protein sequence ID" value="MQA40162.1"/>
    <property type="molecule type" value="Genomic_DNA"/>
</dbReference>
<keyword evidence="1" id="KW-1133">Transmembrane helix</keyword>
<keyword evidence="3" id="KW-1185">Reference proteome</keyword>
<organism evidence="2 3">
    <name type="scientific">Rugamonas aquatica</name>
    <dbReference type="NCBI Taxonomy" id="2743357"/>
    <lineage>
        <taxon>Bacteria</taxon>
        <taxon>Pseudomonadati</taxon>
        <taxon>Pseudomonadota</taxon>
        <taxon>Betaproteobacteria</taxon>
        <taxon>Burkholderiales</taxon>
        <taxon>Oxalobacteraceae</taxon>
        <taxon>Telluria group</taxon>
        <taxon>Rugamonas</taxon>
    </lineage>
</organism>
<proteinExistence type="predicted"/>
<feature type="transmembrane region" description="Helical" evidence="1">
    <location>
        <begin position="51"/>
        <end position="71"/>
    </location>
</feature>
<evidence type="ECO:0000313" key="2">
    <source>
        <dbReference type="EMBL" id="MQA40162.1"/>
    </source>
</evidence>
<sequence length="138" mass="15285">MARRGVIFLLLSVIGGGAGAFVASLISFWLYPQLQSDLPMFLRDLFSFGAAASAVFVWLFYVPAFIVLLLLNKRFMAANLKDWPYGVFLGVSFLLVFISQIHPFAVFSSGVLEYLLNTILAGMILTGTVAILRSRRNE</sequence>
<dbReference type="Proteomes" id="UP000440498">
    <property type="component" value="Unassembled WGS sequence"/>
</dbReference>
<protein>
    <submittedName>
        <fullName evidence="2">Uncharacterized protein</fullName>
    </submittedName>
</protein>
<comment type="caution">
    <text evidence="2">The sequence shown here is derived from an EMBL/GenBank/DDBJ whole genome shotgun (WGS) entry which is preliminary data.</text>
</comment>
<accession>A0A6A7N5M4</accession>
<dbReference type="RefSeq" id="WP_152839380.1">
    <property type="nucleotide sequence ID" value="NZ_WHUG01000007.1"/>
</dbReference>
<gene>
    <name evidence="2" type="ORF">GEV02_18590</name>
</gene>
<evidence type="ECO:0000313" key="3">
    <source>
        <dbReference type="Proteomes" id="UP000440498"/>
    </source>
</evidence>
<dbReference type="AlphaFoldDB" id="A0A6A7N5M4"/>
<keyword evidence="1" id="KW-0472">Membrane</keyword>
<keyword evidence="1" id="KW-0812">Transmembrane</keyword>
<name>A0A6A7N5M4_9BURK</name>
<feature type="transmembrane region" description="Helical" evidence="1">
    <location>
        <begin position="83"/>
        <end position="102"/>
    </location>
</feature>
<evidence type="ECO:0000256" key="1">
    <source>
        <dbReference type="SAM" id="Phobius"/>
    </source>
</evidence>
<feature type="transmembrane region" description="Helical" evidence="1">
    <location>
        <begin position="7"/>
        <end position="31"/>
    </location>
</feature>
<reference evidence="2 3" key="1">
    <citation type="submission" date="2019-10" db="EMBL/GenBank/DDBJ databases">
        <title>Two novel species isolated from a subtropical stream in China.</title>
        <authorList>
            <person name="Lu H."/>
        </authorList>
    </citation>
    <scope>NUCLEOTIDE SEQUENCE [LARGE SCALE GENOMIC DNA]</scope>
    <source>
        <strain evidence="2 3">FT29W</strain>
    </source>
</reference>
<feature type="transmembrane region" description="Helical" evidence="1">
    <location>
        <begin position="114"/>
        <end position="132"/>
    </location>
</feature>